<keyword evidence="2" id="KW-1185">Reference proteome</keyword>
<evidence type="ECO:0008006" key="3">
    <source>
        <dbReference type="Google" id="ProtNLM"/>
    </source>
</evidence>
<gene>
    <name evidence="1" type="ORF">HSR6_0621</name>
</gene>
<proteinExistence type="predicted"/>
<dbReference type="KEGG" id="hhsr:HSR6_0621"/>
<protein>
    <recommendedName>
        <fullName evidence="3">Conjugal transfer protein TraB</fullName>
    </recommendedName>
</protein>
<accession>A0A1J1ABX4</accession>
<dbReference type="PANTHER" id="PTHR21530:SF7">
    <property type="entry name" value="TRAB DOMAIN-CONTAINING PROTEIN"/>
    <property type="match status" value="1"/>
</dbReference>
<dbReference type="EMBL" id="CP016804">
    <property type="protein sequence ID" value="APE95081.1"/>
    <property type="molecule type" value="Genomic_DNA"/>
</dbReference>
<name>A0A1J1ABX4_9EURY</name>
<evidence type="ECO:0000313" key="1">
    <source>
        <dbReference type="EMBL" id="APE95081.1"/>
    </source>
</evidence>
<evidence type="ECO:0000313" key="2">
    <source>
        <dbReference type="Proteomes" id="UP000186165"/>
    </source>
</evidence>
<dbReference type="PANTHER" id="PTHR21530">
    <property type="entry name" value="PHEROMONE SHUTDOWN PROTEIN"/>
    <property type="match status" value="1"/>
</dbReference>
<organism evidence="1 2">
    <name type="scientific">Halodesulfurarchaeum formicicum</name>
    <dbReference type="NCBI Taxonomy" id="1873524"/>
    <lineage>
        <taxon>Archaea</taxon>
        <taxon>Methanobacteriati</taxon>
        <taxon>Methanobacteriota</taxon>
        <taxon>Stenosarchaea group</taxon>
        <taxon>Halobacteria</taxon>
        <taxon>Halobacteriales</taxon>
        <taxon>Halobacteriaceae</taxon>
        <taxon>Halodesulfurarchaeum</taxon>
    </lineage>
</organism>
<dbReference type="AlphaFoldDB" id="A0A1J1ABX4"/>
<dbReference type="InterPro" id="IPR046345">
    <property type="entry name" value="TraB_PrgY-like"/>
</dbReference>
<sequence>MEKDPRVSESNVRHIDGGSSPVVLVGVVHDHPASVHRAVAVVDAVAPETVAVELPDLLLPVIEDATAEDSTGAEEGLGGEMAAAIAATDGSLTGIDVPGRGTGRSLFAELRNERPSVTTVLRAVGDVSRITAHALVGRLAGLGVPGTPAVEDLEQRHEYDLPADVTPRTQAEHEQAHVRRSTTLLRSFDPPAATAFLDAVRERYMVRRLQSLRQDGSVVAVVGHGHLDDIEAMLQKAG</sequence>
<dbReference type="Proteomes" id="UP000186165">
    <property type="component" value="Chromosome"/>
</dbReference>
<reference evidence="2" key="1">
    <citation type="submission" date="2016-08" db="EMBL/GenBank/DDBJ databases">
        <title>Discovery of first anaerobic lithoheterotrophic haloarchae widely represented in hypersaline habitats.</title>
        <authorList>
            <person name="Sorokin D.Y."/>
            <person name="Kublanov I.V."/>
            <person name="Roman P."/>
            <person name="Sinninghe Damste J.S."/>
            <person name="Golyshin P.N."/>
            <person name="Rojo D."/>
            <person name="Ciordia S."/>
            <person name="Mena Md.C."/>
            <person name="Ferrer M."/>
            <person name="Smedile F."/>
            <person name="Messina E."/>
            <person name="La Cono V."/>
            <person name="Yakimov M.M."/>
        </authorList>
    </citation>
    <scope>NUCLEOTIDE SEQUENCE [LARGE SCALE GENOMIC DNA]</scope>
    <source>
        <strain evidence="2">HSR6</strain>
    </source>
</reference>